<name>A0AAD4MVR9_9BILA</name>
<dbReference type="Gene3D" id="1.10.418.30">
    <property type="entry name" value="Ncd80 complex, Ncd80 subunit"/>
    <property type="match status" value="1"/>
</dbReference>
<dbReference type="EMBL" id="JAKKPZ010000090">
    <property type="protein sequence ID" value="KAI1702965.1"/>
    <property type="molecule type" value="Genomic_DNA"/>
</dbReference>
<dbReference type="GO" id="GO:0051315">
    <property type="term" value="P:attachment of mitotic spindle microtubules to kinetochore"/>
    <property type="evidence" value="ECO:0007669"/>
    <property type="project" value="UniProtKB-UniRule"/>
</dbReference>
<keyword evidence="6 11" id="KW-0175">Coiled coil</keyword>
<evidence type="ECO:0000256" key="9">
    <source>
        <dbReference type="ARBA" id="ARBA00023328"/>
    </source>
</evidence>
<keyword evidence="3 10" id="KW-0132">Cell division</keyword>
<dbReference type="Pfam" id="PF03801">
    <property type="entry name" value="Ndc80_HEC"/>
    <property type="match status" value="1"/>
</dbReference>
<dbReference type="InterPro" id="IPR038273">
    <property type="entry name" value="Ndc80_sf"/>
</dbReference>
<comment type="function">
    <text evidence="10">Acts as a component of the essential kinetochore-associated NDC80 complex, which is required for chromosome segregation and spindle checkpoint activity.</text>
</comment>
<keyword evidence="9 10" id="KW-0137">Centromere</keyword>
<proteinExistence type="inferred from homology"/>
<feature type="coiled-coil region" evidence="11">
    <location>
        <begin position="263"/>
        <end position="388"/>
    </location>
</feature>
<comment type="similarity">
    <text evidence="1 10">Belongs to the NDC80/HEC1 family.</text>
</comment>
<evidence type="ECO:0000256" key="11">
    <source>
        <dbReference type="SAM" id="Coils"/>
    </source>
</evidence>
<protein>
    <recommendedName>
        <fullName evidence="10">Kinetochore protein NDC80</fullName>
    </recommendedName>
</protein>
<evidence type="ECO:0000256" key="3">
    <source>
        <dbReference type="ARBA" id="ARBA00022618"/>
    </source>
</evidence>
<keyword evidence="7 10" id="KW-0539">Nucleus</keyword>
<keyword evidence="14" id="KW-1185">Reference proteome</keyword>
<comment type="subcellular location">
    <subcellularLocation>
        <location evidence="10">Chromosome</location>
        <location evidence="10">Centromere</location>
        <location evidence="10">Kinetochore</location>
    </subcellularLocation>
    <subcellularLocation>
        <location evidence="10">Nucleus</location>
    </subcellularLocation>
</comment>
<feature type="domain" description="Kinetochore protein Ndc80 CH" evidence="12">
    <location>
        <begin position="69"/>
        <end position="192"/>
    </location>
</feature>
<comment type="subunit">
    <text evidence="10">Component of the NDC80 complex.</text>
</comment>
<evidence type="ECO:0000256" key="7">
    <source>
        <dbReference type="ARBA" id="ARBA00023242"/>
    </source>
</evidence>
<evidence type="ECO:0000313" key="14">
    <source>
        <dbReference type="Proteomes" id="UP001201812"/>
    </source>
</evidence>
<dbReference type="PANTHER" id="PTHR10643:SF2">
    <property type="entry name" value="KINETOCHORE PROTEIN NDC80 HOMOLOG"/>
    <property type="match status" value="1"/>
</dbReference>
<organism evidence="13 14">
    <name type="scientific">Ditylenchus destructor</name>
    <dbReference type="NCBI Taxonomy" id="166010"/>
    <lineage>
        <taxon>Eukaryota</taxon>
        <taxon>Metazoa</taxon>
        <taxon>Ecdysozoa</taxon>
        <taxon>Nematoda</taxon>
        <taxon>Chromadorea</taxon>
        <taxon>Rhabditida</taxon>
        <taxon>Tylenchina</taxon>
        <taxon>Tylenchomorpha</taxon>
        <taxon>Sphaerularioidea</taxon>
        <taxon>Anguinidae</taxon>
        <taxon>Anguininae</taxon>
        <taxon>Ditylenchus</taxon>
    </lineage>
</organism>
<keyword evidence="5 10" id="KW-0995">Kinetochore</keyword>
<keyword evidence="2 10" id="KW-0158">Chromosome</keyword>
<evidence type="ECO:0000259" key="12">
    <source>
        <dbReference type="Pfam" id="PF03801"/>
    </source>
</evidence>
<evidence type="ECO:0000256" key="5">
    <source>
        <dbReference type="ARBA" id="ARBA00022838"/>
    </source>
</evidence>
<evidence type="ECO:0000256" key="10">
    <source>
        <dbReference type="RuleBase" id="RU368072"/>
    </source>
</evidence>
<dbReference type="GO" id="GO:0031262">
    <property type="term" value="C:Ndc80 complex"/>
    <property type="evidence" value="ECO:0007669"/>
    <property type="project" value="UniProtKB-UniRule"/>
</dbReference>
<dbReference type="PANTHER" id="PTHR10643">
    <property type="entry name" value="KINETOCHORE PROTEIN NDC80"/>
    <property type="match status" value="1"/>
</dbReference>
<dbReference type="InterPro" id="IPR055260">
    <property type="entry name" value="Ndc80_CH"/>
</dbReference>
<dbReference type="GO" id="GO:0051301">
    <property type="term" value="P:cell division"/>
    <property type="evidence" value="ECO:0007669"/>
    <property type="project" value="UniProtKB-UniRule"/>
</dbReference>
<accession>A0AAD4MVR9</accession>
<gene>
    <name evidence="13" type="ORF">DdX_15202</name>
</gene>
<dbReference type="Proteomes" id="UP001201812">
    <property type="component" value="Unassembled WGS sequence"/>
</dbReference>
<dbReference type="AlphaFoldDB" id="A0AAD4MVR9"/>
<evidence type="ECO:0000256" key="8">
    <source>
        <dbReference type="ARBA" id="ARBA00023306"/>
    </source>
</evidence>
<evidence type="ECO:0000256" key="2">
    <source>
        <dbReference type="ARBA" id="ARBA00022454"/>
    </source>
</evidence>
<reference evidence="13" key="1">
    <citation type="submission" date="2022-01" db="EMBL/GenBank/DDBJ databases">
        <title>Genome Sequence Resource for Two Populations of Ditylenchus destructor, the Migratory Endoparasitic Phytonematode.</title>
        <authorList>
            <person name="Zhang H."/>
            <person name="Lin R."/>
            <person name="Xie B."/>
        </authorList>
    </citation>
    <scope>NUCLEOTIDE SEQUENCE</scope>
    <source>
        <strain evidence="13">BazhouSP</strain>
    </source>
</reference>
<keyword evidence="8 10" id="KW-0131">Cell cycle</keyword>
<dbReference type="InterPro" id="IPR005550">
    <property type="entry name" value="Kinetochore_Ndc80"/>
</dbReference>
<keyword evidence="4 10" id="KW-0498">Mitosis</keyword>
<evidence type="ECO:0000256" key="6">
    <source>
        <dbReference type="ARBA" id="ARBA00023054"/>
    </source>
</evidence>
<sequence length="496" mass="56114">MSSNPPLFGERHSLAANAFASGKRARMADPVRNSVAPGFTPHPSLGRTTGVHGPLSGRVTVANAVASRVPNFPKLTGIKDKRNINDKTVQAAMCTKIFNFLKSHGATFQYSEGTVRKPSGKADFKNMFEFLFKQLDDKFSLSSKAIEEEVPKLMTALGYPFALKKSSLQTLGATHSWPQCLAALDWLVDLVEKAADGGEGGIIDDKEHLAFSYYISAYKKSMGDEKKSASQQEKDSNRFAQLLQTYKVTLFHTEKIDEDMIRCEEGRSKNERAMHELKAEKEKDEQDIQEIEKTIDDKRNDVAKLNDYLEQLLVMIPRLEENILGAESAIEQNTEALEKLEAENQEKESKIGAQKMGGDEFRSMIARLNTLKDQKRHALAQLRIEEKDAYEKEPLLMKQANELRNDYSKFLIALRRLSDVLETSKKIDWSRYEYDFSVEVDTNRSSEELQSLVDTLRTQLKEVIVACVNKASELDGLIDVQKQILREREDDNAKVF</sequence>
<comment type="caution">
    <text evidence="13">The sequence shown here is derived from an EMBL/GenBank/DDBJ whole genome shotgun (WGS) entry which is preliminary data.</text>
</comment>
<evidence type="ECO:0000313" key="13">
    <source>
        <dbReference type="EMBL" id="KAI1702965.1"/>
    </source>
</evidence>
<evidence type="ECO:0000256" key="4">
    <source>
        <dbReference type="ARBA" id="ARBA00022776"/>
    </source>
</evidence>
<evidence type="ECO:0000256" key="1">
    <source>
        <dbReference type="ARBA" id="ARBA00007050"/>
    </source>
</evidence>
<dbReference type="GO" id="GO:0005634">
    <property type="term" value="C:nucleus"/>
    <property type="evidence" value="ECO:0007669"/>
    <property type="project" value="UniProtKB-SubCell"/>
</dbReference>